<gene>
    <name evidence="2" type="ORF">ACFP0N_26040</name>
</gene>
<evidence type="ECO:0000313" key="3">
    <source>
        <dbReference type="Proteomes" id="UP001596067"/>
    </source>
</evidence>
<evidence type="ECO:0000313" key="2">
    <source>
        <dbReference type="EMBL" id="MFC5888432.1"/>
    </source>
</evidence>
<dbReference type="CDD" id="cd00093">
    <property type="entry name" value="HTH_XRE"/>
    <property type="match status" value="1"/>
</dbReference>
<accession>A0ABW1F392</accession>
<keyword evidence="3" id="KW-1185">Reference proteome</keyword>
<dbReference type="EMBL" id="JBHSOD010000040">
    <property type="protein sequence ID" value="MFC5888432.1"/>
    <property type="molecule type" value="Genomic_DNA"/>
</dbReference>
<dbReference type="RefSeq" id="WP_380236188.1">
    <property type="nucleotide sequence ID" value="NZ_JBHSOD010000040.1"/>
</dbReference>
<dbReference type="PROSITE" id="PS50943">
    <property type="entry name" value="HTH_CROC1"/>
    <property type="match status" value="1"/>
</dbReference>
<dbReference type="InterPro" id="IPR001387">
    <property type="entry name" value="Cro/C1-type_HTH"/>
</dbReference>
<organism evidence="2 3">
    <name type="scientific">Kitasatospora aburaviensis</name>
    <dbReference type="NCBI Taxonomy" id="67265"/>
    <lineage>
        <taxon>Bacteria</taxon>
        <taxon>Bacillati</taxon>
        <taxon>Actinomycetota</taxon>
        <taxon>Actinomycetes</taxon>
        <taxon>Kitasatosporales</taxon>
        <taxon>Streptomycetaceae</taxon>
        <taxon>Kitasatospora</taxon>
    </lineage>
</organism>
<protein>
    <submittedName>
        <fullName evidence="2">Helix-turn-helix domain-containing protein</fullName>
    </submittedName>
</protein>
<name>A0ABW1F392_9ACTN</name>
<dbReference type="InterPro" id="IPR010982">
    <property type="entry name" value="Lambda_DNA-bd_dom_sf"/>
</dbReference>
<dbReference type="SUPFAM" id="SSF47413">
    <property type="entry name" value="lambda repressor-like DNA-binding domains"/>
    <property type="match status" value="1"/>
</dbReference>
<feature type="domain" description="HTH cro/C1-type" evidence="1">
    <location>
        <begin position="9"/>
        <end position="62"/>
    </location>
</feature>
<dbReference type="InterPro" id="IPR043917">
    <property type="entry name" value="DUF5753"/>
</dbReference>
<reference evidence="3" key="1">
    <citation type="journal article" date="2019" name="Int. J. Syst. Evol. Microbiol.">
        <title>The Global Catalogue of Microorganisms (GCM) 10K type strain sequencing project: providing services to taxonomists for standard genome sequencing and annotation.</title>
        <authorList>
            <consortium name="The Broad Institute Genomics Platform"/>
            <consortium name="The Broad Institute Genome Sequencing Center for Infectious Disease"/>
            <person name="Wu L."/>
            <person name="Ma J."/>
        </authorList>
    </citation>
    <scope>NUCLEOTIDE SEQUENCE [LARGE SCALE GENOMIC DNA]</scope>
    <source>
        <strain evidence="3">CGMCC 4.1469</strain>
    </source>
</reference>
<dbReference type="Pfam" id="PF19054">
    <property type="entry name" value="DUF5753"/>
    <property type="match status" value="1"/>
</dbReference>
<dbReference type="Proteomes" id="UP001596067">
    <property type="component" value="Unassembled WGS sequence"/>
</dbReference>
<comment type="caution">
    <text evidence="2">The sequence shown here is derived from an EMBL/GenBank/DDBJ whole genome shotgun (WGS) entry which is preliminary data.</text>
</comment>
<dbReference type="Pfam" id="PF13560">
    <property type="entry name" value="HTH_31"/>
    <property type="match status" value="1"/>
</dbReference>
<sequence>MRGHIGSTLRELRKASGKEAKAVARSAAMSPSKLSRIETGKLAPTAMDVDRILAAIGVSDEVRAGLVETARREATEATAWRLYRRSGFHLHQDAIRSVEAETAIQRVFQPSCIPGLCQTPEYVRAILGAKGLTAEMLSRTIGARLQRQAVLFEPTKSFRYLITESVLRWRLVSPPEMAVQLDRLITLSRLPNISFGIVPLSTPMTEAPSSSFVVYDNRMVIVEIPHAEITTSEPKDVELYLERFSRFELQALTGDAMREMVGSIRDEFLREHKGIQPGGTGTR</sequence>
<evidence type="ECO:0000259" key="1">
    <source>
        <dbReference type="PROSITE" id="PS50943"/>
    </source>
</evidence>
<proteinExistence type="predicted"/>
<dbReference type="Gene3D" id="1.10.260.40">
    <property type="entry name" value="lambda repressor-like DNA-binding domains"/>
    <property type="match status" value="1"/>
</dbReference>
<dbReference type="SMART" id="SM00530">
    <property type="entry name" value="HTH_XRE"/>
    <property type="match status" value="1"/>
</dbReference>